<dbReference type="GO" id="GO:0003677">
    <property type="term" value="F:DNA binding"/>
    <property type="evidence" value="ECO:0007669"/>
    <property type="project" value="InterPro"/>
</dbReference>
<dbReference type="RefSeq" id="WP_274684012.1">
    <property type="nucleotide sequence ID" value="NZ_JAKNBA010000101.1"/>
</dbReference>
<name>A0A9X4EXL6_9VIBR</name>
<dbReference type="Pfam" id="PF04986">
    <property type="entry name" value="Y2_Tnp"/>
    <property type="match status" value="1"/>
</dbReference>
<dbReference type="InterPro" id="IPR054832">
    <property type="entry name" value="transpos_IS91"/>
</dbReference>
<organism evidence="3 4">
    <name type="scientific">Vibrio aestuarianus</name>
    <dbReference type="NCBI Taxonomy" id="28171"/>
    <lineage>
        <taxon>Bacteria</taxon>
        <taxon>Pseudomonadati</taxon>
        <taxon>Pseudomonadota</taxon>
        <taxon>Gammaproteobacteria</taxon>
        <taxon>Vibrionales</taxon>
        <taxon>Vibrionaceae</taxon>
        <taxon>Vibrio</taxon>
    </lineage>
</organism>
<evidence type="ECO:0000259" key="2">
    <source>
        <dbReference type="Pfam" id="PF14319"/>
    </source>
</evidence>
<sequence>MPALTLQRVLQQHFSDYQRRHKLPLYQLKGVSSFLKCRTAIMGGHALYCDKGHLNGYWYNSCGHRSCPQCGALKRERWQHKVESLLLDSPHHHWVFTLPHDLHEIWFYNREACQSLLFSSVRRTLQVLSGDRRYLGAKLGAILSLHTWARNLTFHPHIHCLVTHGGMFDGHWVEPKRKILFPAKVMMQLFRGKFLAGVKALLVNGELNVPSGMSKTQLLILLNKWGRQGWVVHCAKRYEHGAGVAKYLARYIRGGALKNSQLLRSGRDVVEYRHWSHERQRVERITLSAEHFISRLLSHIALPRKQQYHFMGFYHNRSRAVLEQARACHNQGKVEELKELQWGDFLAKHGSVPCCSECGGELTELRKLSRWEKNFQNLERLEQ</sequence>
<reference evidence="3" key="1">
    <citation type="submission" date="2022-02" db="EMBL/GenBank/DDBJ databases">
        <title>Emergence and expansion in Europe of a Vibrio aestuarianus clonal complex pathogenic for oysters.</title>
        <authorList>
            <person name="Mesnil A."/>
            <person name="Travers M.-A."/>
        </authorList>
    </citation>
    <scope>NUCLEOTIDE SEQUENCE</scope>
    <source>
        <strain evidence="3">19_064_11T1</strain>
    </source>
</reference>
<dbReference type="GO" id="GO:0006313">
    <property type="term" value="P:DNA transposition"/>
    <property type="evidence" value="ECO:0007669"/>
    <property type="project" value="InterPro"/>
</dbReference>
<feature type="domain" description="Transposase IS801/IS1294" evidence="1">
    <location>
        <begin position="140"/>
        <end position="318"/>
    </location>
</feature>
<dbReference type="InterPro" id="IPR007069">
    <property type="entry name" value="Transposase_32"/>
</dbReference>
<comment type="caution">
    <text evidence="3">The sequence shown here is derived from an EMBL/GenBank/DDBJ whole genome shotgun (WGS) entry which is preliminary data.</text>
</comment>
<dbReference type="GO" id="GO:0004803">
    <property type="term" value="F:transposase activity"/>
    <property type="evidence" value="ECO:0007669"/>
    <property type="project" value="InterPro"/>
</dbReference>
<dbReference type="PANTHER" id="PTHR37023:SF1">
    <property type="entry name" value="ISSOD25 TRANSPOSASE TNPA_ISSOD25"/>
    <property type="match status" value="1"/>
</dbReference>
<dbReference type="Proteomes" id="UP001140979">
    <property type="component" value="Unassembled WGS sequence"/>
</dbReference>
<dbReference type="PANTHER" id="PTHR37023">
    <property type="entry name" value="TRANSPOSASE"/>
    <property type="match status" value="1"/>
</dbReference>
<evidence type="ECO:0000259" key="1">
    <source>
        <dbReference type="Pfam" id="PF04986"/>
    </source>
</evidence>
<proteinExistence type="predicted"/>
<dbReference type="AlphaFoldDB" id="A0A9X4EXL6"/>
<protein>
    <submittedName>
        <fullName evidence="3">IS91 family transposase</fullName>
    </submittedName>
</protein>
<dbReference type="Pfam" id="PF14319">
    <property type="entry name" value="Zn_Tnp_IS91"/>
    <property type="match status" value="1"/>
</dbReference>
<evidence type="ECO:0000313" key="4">
    <source>
        <dbReference type="Proteomes" id="UP001140979"/>
    </source>
</evidence>
<feature type="domain" description="Transposase zinc-binding" evidence="2">
    <location>
        <begin position="10"/>
        <end position="98"/>
    </location>
</feature>
<dbReference type="InterPro" id="IPR026889">
    <property type="entry name" value="Zn_Tnp"/>
</dbReference>
<accession>A0A9X4EXL6</accession>
<evidence type="ECO:0000313" key="3">
    <source>
        <dbReference type="EMBL" id="MDE1244269.1"/>
    </source>
</evidence>
<dbReference type="NCBIfam" id="NF033538">
    <property type="entry name" value="transpos_IS91"/>
    <property type="match status" value="1"/>
</dbReference>
<gene>
    <name evidence="3" type="ORF">L9W94_19480</name>
</gene>
<dbReference type="EMBL" id="JAKNBA010000101">
    <property type="protein sequence ID" value="MDE1244269.1"/>
    <property type="molecule type" value="Genomic_DNA"/>
</dbReference>